<evidence type="ECO:0000313" key="2">
    <source>
        <dbReference type="EMBL" id="KPK62510.1"/>
    </source>
</evidence>
<evidence type="ECO:0000313" key="3">
    <source>
        <dbReference type="Proteomes" id="UP000051373"/>
    </source>
</evidence>
<dbReference type="STRING" id="1703779.AMJ83_10695"/>
<sequence>MRRQGPLIITFITGAVIILQYFIPHRPFSDLQQLFNTWFLVIAVFALILGVGNLGKIHFERVFRRRENWPYSIVLILGFIIMFGAGIIWGIQRGTPFYYIFWNVHIPMGSTMFALLAFFVASASYRAFRARTPEATVLLISAIVVMLSRVPLGNFIWKELPLIGDWIMAYPNMAGQRAIWIGIALGVVSTSLRIILGIERTYLAGK</sequence>
<accession>A0A0S8FPP4</accession>
<dbReference type="Proteomes" id="UP000051373">
    <property type="component" value="Unassembled WGS sequence"/>
</dbReference>
<organism evidence="2 3">
    <name type="scientific">candidate division WOR_3 bacterium SM23_42</name>
    <dbReference type="NCBI Taxonomy" id="1703779"/>
    <lineage>
        <taxon>Bacteria</taxon>
        <taxon>Bacteria division WOR-3</taxon>
    </lineage>
</organism>
<feature type="transmembrane region" description="Helical" evidence="1">
    <location>
        <begin position="69"/>
        <end position="91"/>
    </location>
</feature>
<evidence type="ECO:0000256" key="1">
    <source>
        <dbReference type="SAM" id="Phobius"/>
    </source>
</evidence>
<protein>
    <submittedName>
        <fullName evidence="2">Uncharacterized protein</fullName>
    </submittedName>
</protein>
<keyword evidence="1" id="KW-0812">Transmembrane</keyword>
<keyword evidence="1" id="KW-1133">Transmembrane helix</keyword>
<dbReference type="EMBL" id="LJUJ01000034">
    <property type="protein sequence ID" value="KPK62510.1"/>
    <property type="molecule type" value="Genomic_DNA"/>
</dbReference>
<keyword evidence="1" id="KW-0472">Membrane</keyword>
<feature type="transmembrane region" description="Helical" evidence="1">
    <location>
        <begin position="97"/>
        <end position="123"/>
    </location>
</feature>
<feature type="transmembrane region" description="Helical" evidence="1">
    <location>
        <begin position="135"/>
        <end position="157"/>
    </location>
</feature>
<feature type="transmembrane region" description="Helical" evidence="1">
    <location>
        <begin position="35"/>
        <end position="57"/>
    </location>
</feature>
<dbReference type="AlphaFoldDB" id="A0A0S8FPP4"/>
<name>A0A0S8FPP4_UNCW3</name>
<feature type="transmembrane region" description="Helical" evidence="1">
    <location>
        <begin position="7"/>
        <end position="23"/>
    </location>
</feature>
<feature type="transmembrane region" description="Helical" evidence="1">
    <location>
        <begin position="177"/>
        <end position="196"/>
    </location>
</feature>
<comment type="caution">
    <text evidence="2">The sequence shown here is derived from an EMBL/GenBank/DDBJ whole genome shotgun (WGS) entry which is preliminary data.</text>
</comment>
<proteinExistence type="predicted"/>
<reference evidence="2 3" key="1">
    <citation type="journal article" date="2015" name="Microbiome">
        <title>Genomic resolution of linkages in carbon, nitrogen, and sulfur cycling among widespread estuary sediment bacteria.</title>
        <authorList>
            <person name="Baker B.J."/>
            <person name="Lazar C.S."/>
            <person name="Teske A.P."/>
            <person name="Dick G.J."/>
        </authorList>
    </citation>
    <scope>NUCLEOTIDE SEQUENCE [LARGE SCALE GENOMIC DNA]</scope>
    <source>
        <strain evidence="2">SM23_42</strain>
    </source>
</reference>
<gene>
    <name evidence="2" type="ORF">AMJ83_10695</name>
</gene>